<evidence type="ECO:0000256" key="3">
    <source>
        <dbReference type="ARBA" id="ARBA00022777"/>
    </source>
</evidence>
<keyword evidence="4" id="KW-0067">ATP-binding</keyword>
<evidence type="ECO:0000313" key="15">
    <source>
        <dbReference type="Proteomes" id="UP000076420"/>
    </source>
</evidence>
<comment type="catalytic activity">
    <reaction evidence="7">
        <text>L-seryl-[protein] + ATP = O-phospho-L-seryl-[protein] + ADP + H(+)</text>
        <dbReference type="Rhea" id="RHEA:17989"/>
        <dbReference type="Rhea" id="RHEA-COMP:9863"/>
        <dbReference type="Rhea" id="RHEA-COMP:11604"/>
        <dbReference type="ChEBI" id="CHEBI:15378"/>
        <dbReference type="ChEBI" id="CHEBI:29999"/>
        <dbReference type="ChEBI" id="CHEBI:30616"/>
        <dbReference type="ChEBI" id="CHEBI:83421"/>
        <dbReference type="ChEBI" id="CHEBI:456216"/>
        <dbReference type="EC" id="2.7.12.2"/>
    </reaction>
</comment>
<keyword evidence="2" id="KW-0547">Nucleotide-binding</keyword>
<dbReference type="STRING" id="6526.A0A2C9KWX4"/>
<dbReference type="Pfam" id="PF00566">
    <property type="entry name" value="RabGAP-TBC"/>
    <property type="match status" value="1"/>
</dbReference>
<evidence type="ECO:0000256" key="5">
    <source>
        <dbReference type="ARBA" id="ARBA00038035"/>
    </source>
</evidence>
<dbReference type="GO" id="GO:0004708">
    <property type="term" value="F:MAP kinase kinase activity"/>
    <property type="evidence" value="ECO:0007669"/>
    <property type="project" value="UniProtKB-EC"/>
</dbReference>
<dbReference type="VEuPathDB" id="VectorBase:BGLAX_036450"/>
<reference evidence="14" key="1">
    <citation type="submission" date="2020-05" db="UniProtKB">
        <authorList>
            <consortium name="EnsemblMetazoa"/>
        </authorList>
    </citation>
    <scope>IDENTIFICATION</scope>
    <source>
        <strain evidence="14">BB02</strain>
    </source>
</reference>
<comment type="catalytic activity">
    <reaction evidence="9">
        <text>L-tyrosyl-[protein] + ATP = O-phospho-L-tyrosyl-[protein] + ADP + H(+)</text>
        <dbReference type="Rhea" id="RHEA:10596"/>
        <dbReference type="Rhea" id="RHEA-COMP:10136"/>
        <dbReference type="Rhea" id="RHEA-COMP:20101"/>
        <dbReference type="ChEBI" id="CHEBI:15378"/>
        <dbReference type="ChEBI" id="CHEBI:30616"/>
        <dbReference type="ChEBI" id="CHEBI:46858"/>
        <dbReference type="ChEBI" id="CHEBI:61978"/>
        <dbReference type="ChEBI" id="CHEBI:456216"/>
        <dbReference type="EC" id="2.7.12.2"/>
    </reaction>
</comment>
<evidence type="ECO:0000256" key="6">
    <source>
        <dbReference type="ARBA" id="ARBA00038999"/>
    </source>
</evidence>
<dbReference type="SMART" id="SM00164">
    <property type="entry name" value="TBC"/>
    <property type="match status" value="1"/>
</dbReference>
<evidence type="ECO:0000313" key="14">
    <source>
        <dbReference type="EnsemblMetazoa" id="BGLB024410-PA"/>
    </source>
</evidence>
<evidence type="ECO:0000256" key="10">
    <source>
        <dbReference type="SAM" id="MobiDB-lite"/>
    </source>
</evidence>
<dbReference type="InterPro" id="IPR000719">
    <property type="entry name" value="Prot_kinase_dom"/>
</dbReference>
<dbReference type="InterPro" id="IPR036873">
    <property type="entry name" value="Rhodanese-like_dom_sf"/>
</dbReference>
<dbReference type="SUPFAM" id="SSF56112">
    <property type="entry name" value="Protein kinase-like (PK-like)"/>
    <property type="match status" value="1"/>
</dbReference>
<evidence type="ECO:0000259" key="11">
    <source>
        <dbReference type="PROSITE" id="PS50011"/>
    </source>
</evidence>
<dbReference type="VEuPathDB" id="VectorBase:BGLB024410"/>
<dbReference type="PROSITE" id="PS50086">
    <property type="entry name" value="TBC_RABGAP"/>
    <property type="match status" value="1"/>
</dbReference>
<dbReference type="EnsemblMetazoa" id="BGLB024410-RB">
    <property type="protein sequence ID" value="BGLB024410-PB"/>
    <property type="gene ID" value="BGLB024410"/>
</dbReference>
<dbReference type="SUPFAM" id="SSF52821">
    <property type="entry name" value="Rhodanese/Cell cycle control phosphatase"/>
    <property type="match status" value="1"/>
</dbReference>
<dbReference type="InterPro" id="IPR001763">
    <property type="entry name" value="Rhodanese-like_dom"/>
</dbReference>
<evidence type="ECO:0000256" key="7">
    <source>
        <dbReference type="ARBA" id="ARBA00049014"/>
    </source>
</evidence>
<dbReference type="Gene3D" id="1.10.472.80">
    <property type="entry name" value="Ypt/Rab-GAP domain of gyp1p, domain 3"/>
    <property type="match status" value="1"/>
</dbReference>
<dbReference type="PROSITE" id="PS50011">
    <property type="entry name" value="PROTEIN_KINASE_DOM"/>
    <property type="match status" value="1"/>
</dbReference>
<feature type="domain" description="Protein kinase" evidence="11">
    <location>
        <begin position="1"/>
        <end position="274"/>
    </location>
</feature>
<dbReference type="InterPro" id="IPR035969">
    <property type="entry name" value="Rab-GAP_TBC_sf"/>
</dbReference>
<dbReference type="Pfam" id="PF00069">
    <property type="entry name" value="Pkinase"/>
    <property type="match status" value="1"/>
</dbReference>
<feature type="domain" description="Rab-GAP TBC" evidence="12">
    <location>
        <begin position="472"/>
        <end position="657"/>
    </location>
</feature>
<dbReference type="Gene3D" id="1.10.8.270">
    <property type="entry name" value="putative rabgap domain of human tbc1 domain family member 14 like domains"/>
    <property type="match status" value="1"/>
</dbReference>
<dbReference type="InterPro" id="IPR000195">
    <property type="entry name" value="Rab-GAP-TBC_dom"/>
</dbReference>
<dbReference type="EnsemblMetazoa" id="BGLB024410-RA">
    <property type="protein sequence ID" value="BGLB024410-PA"/>
    <property type="gene ID" value="BGLB024410"/>
</dbReference>
<evidence type="ECO:0000259" key="12">
    <source>
        <dbReference type="PROSITE" id="PS50086"/>
    </source>
</evidence>
<dbReference type="EnsemblMetazoa" id="BGLB024410-RC">
    <property type="protein sequence ID" value="BGLB024410-PC"/>
    <property type="gene ID" value="BGLB024410"/>
</dbReference>
<dbReference type="GO" id="GO:0005524">
    <property type="term" value="F:ATP binding"/>
    <property type="evidence" value="ECO:0007669"/>
    <property type="project" value="UniProtKB-KW"/>
</dbReference>
<dbReference type="OrthoDB" id="1668230at2759"/>
<dbReference type="SMART" id="SM00450">
    <property type="entry name" value="RHOD"/>
    <property type="match status" value="1"/>
</dbReference>
<proteinExistence type="inferred from homology"/>
<name>A0A2C9KWX4_BIOGL</name>
<evidence type="ECO:0000256" key="2">
    <source>
        <dbReference type="ARBA" id="ARBA00022741"/>
    </source>
</evidence>
<dbReference type="AlphaFoldDB" id="A0A2C9KWX4"/>
<evidence type="ECO:0000256" key="8">
    <source>
        <dbReference type="ARBA" id="ARBA00049299"/>
    </source>
</evidence>
<gene>
    <name evidence="14" type="primary">106069334</name>
</gene>
<sequence length="897" mass="101628">MPALGSAEFGVRTFYAASHPNDKCGPNGLPLTPNSVKILGRFQYLTTLSHPRLCQYLDISKTKHECMIVISEHHKSSVKEKLNSGQGLSENAAVSLGFQILEGLTFLHEKNVVHRNLSMDNILIEKQGNIKLSEYGLYYMTDYGADVSFPIGLPHYMAPEVLCSGPLKVDEDSGQCIQPISGPKVDVWSFGIILLELLLGREVWSGLSLQETFVKLILLIKSDMSPLDYLCQDASLSEKLKGTSKELKDLLRLCLTVSSSKRATSEEVKQHPIFRSSRENAVAHKREFDIFTAEVRSADLELPTYEETIANDFSDDHLSQRSMQEVYYLWRLAGGDLDGALRKAGMSKTRPPIHLLPCYGILDGDVFGQDRDNAELLNNTVITLSQEQLRFRLREIPATAYYPLLEDESKYLSENQLPASPSYGDLANSATLPLVIREKDVDYQFHRIILFERLLNAYPFKRPYIWREARVDIPPLVRAHVWAAILEVEGDLEGWYTSIDKETPTATDRQIEVDIPRCHQYHELLSSPTAHAKFKRVLKAWVLSNPQYVYWQGLDSLCAPFLALSFNSEALAFACLSAFIPKYLHKFFLRDNSAVIQEYLAVFSHLISFHDPELGNHLDGIGFIPDLYAIPWFLTMYAHVFPLHKIVHLWDTLLLGNSSFPLCIGVAILQQLRDRLLSFGFNECILLFSDMPEIDIERCVQDSIRIFCSTPKSATYRQHARPLKPKNSTDRPNVSYYSRDYHDQPQTDLSMEPIPLEELKSEKYPRISAEDLIELGELAGSANSRSPTKKRQNSKPMILILDVRHHEEYKRGTLQGSINIPFQTAFSPEGELNPCPAVQILNSRRNQVIVVVGNRGRFAANFANELVRLGYSRVCVLHKGIDIFRTTNLLIIPPADI</sequence>
<feature type="region of interest" description="Disordered" evidence="10">
    <location>
        <begin position="718"/>
        <end position="741"/>
    </location>
</feature>
<dbReference type="PROSITE" id="PS50206">
    <property type="entry name" value="RHODANESE_3"/>
    <property type="match status" value="1"/>
</dbReference>
<dbReference type="FunFam" id="1.10.8.270:FF:000044">
    <property type="entry name" value="TBC Kinase homolog"/>
    <property type="match status" value="1"/>
</dbReference>
<keyword evidence="1" id="KW-0808">Transferase</keyword>
<evidence type="ECO:0000256" key="4">
    <source>
        <dbReference type="ARBA" id="ARBA00022840"/>
    </source>
</evidence>
<accession>A0A2C9KWX4</accession>
<evidence type="ECO:0000259" key="13">
    <source>
        <dbReference type="PROSITE" id="PS50206"/>
    </source>
</evidence>
<keyword evidence="3" id="KW-0418">Kinase</keyword>
<dbReference type="Proteomes" id="UP000076420">
    <property type="component" value="Unassembled WGS sequence"/>
</dbReference>
<dbReference type="Gene3D" id="3.40.250.10">
    <property type="entry name" value="Rhodanese-like domain"/>
    <property type="match status" value="1"/>
</dbReference>
<comment type="catalytic activity">
    <reaction evidence="8">
        <text>L-threonyl-[protein] + ATP = O-phospho-L-threonyl-[protein] + ADP + H(+)</text>
        <dbReference type="Rhea" id="RHEA:46608"/>
        <dbReference type="Rhea" id="RHEA-COMP:11060"/>
        <dbReference type="Rhea" id="RHEA-COMP:11605"/>
        <dbReference type="ChEBI" id="CHEBI:15378"/>
        <dbReference type="ChEBI" id="CHEBI:30013"/>
        <dbReference type="ChEBI" id="CHEBI:30616"/>
        <dbReference type="ChEBI" id="CHEBI:61977"/>
        <dbReference type="ChEBI" id="CHEBI:456216"/>
        <dbReference type="EC" id="2.7.12.2"/>
    </reaction>
</comment>
<dbReference type="Gene3D" id="1.10.510.10">
    <property type="entry name" value="Transferase(Phosphotransferase) domain 1"/>
    <property type="match status" value="1"/>
</dbReference>
<dbReference type="PANTHER" id="PTHR48013:SF9">
    <property type="entry name" value="DUAL SPECIFICITY MITOGEN-ACTIVATED PROTEIN KINASE KINASE 5"/>
    <property type="match status" value="1"/>
</dbReference>
<evidence type="ECO:0000256" key="9">
    <source>
        <dbReference type="ARBA" id="ARBA00051693"/>
    </source>
</evidence>
<evidence type="ECO:0000256" key="1">
    <source>
        <dbReference type="ARBA" id="ARBA00022679"/>
    </source>
</evidence>
<protein>
    <recommendedName>
        <fullName evidence="6">mitogen-activated protein kinase kinase</fullName>
        <ecNumber evidence="6">2.7.12.2</ecNumber>
    </recommendedName>
</protein>
<feature type="domain" description="Rhodanese" evidence="13">
    <location>
        <begin position="794"/>
        <end position="893"/>
    </location>
</feature>
<dbReference type="PANTHER" id="PTHR48013">
    <property type="entry name" value="DUAL SPECIFICITY MITOGEN-ACTIVATED PROTEIN KINASE KINASE 5-RELATED"/>
    <property type="match status" value="1"/>
</dbReference>
<dbReference type="FunFam" id="1.10.510.10:FF:000332">
    <property type="entry name" value="TBC domain-containing protein kinase-like protein"/>
    <property type="match status" value="1"/>
</dbReference>
<dbReference type="SUPFAM" id="SSF47923">
    <property type="entry name" value="Ypt/Rab-GAP domain of gyp1p"/>
    <property type="match status" value="2"/>
</dbReference>
<organism evidence="14 15">
    <name type="scientific">Biomphalaria glabrata</name>
    <name type="common">Bloodfluke planorb</name>
    <name type="synonym">Freshwater snail</name>
    <dbReference type="NCBI Taxonomy" id="6526"/>
    <lineage>
        <taxon>Eukaryota</taxon>
        <taxon>Metazoa</taxon>
        <taxon>Spiralia</taxon>
        <taxon>Lophotrochozoa</taxon>
        <taxon>Mollusca</taxon>
        <taxon>Gastropoda</taxon>
        <taxon>Heterobranchia</taxon>
        <taxon>Euthyneura</taxon>
        <taxon>Panpulmonata</taxon>
        <taxon>Hygrophila</taxon>
        <taxon>Lymnaeoidea</taxon>
        <taxon>Planorbidae</taxon>
        <taxon>Biomphalaria</taxon>
    </lineage>
</organism>
<dbReference type="EC" id="2.7.12.2" evidence="6"/>
<dbReference type="KEGG" id="bgt:106069334"/>
<dbReference type="InterPro" id="IPR011009">
    <property type="entry name" value="Kinase-like_dom_sf"/>
</dbReference>
<comment type="similarity">
    <text evidence="5">Belongs to the protein kinase superfamily. STE Ser/Thr protein kinase family. MAP kinase kinase subfamily.</text>
</comment>
<dbReference type="FunFam" id="3.40.250.10:FF:000018">
    <property type="entry name" value="TBC domain-containing protein kinase-like protein"/>
    <property type="match status" value="1"/>
</dbReference>
<dbReference type="Pfam" id="PF00581">
    <property type="entry name" value="Rhodanese"/>
    <property type="match status" value="1"/>
</dbReference>
<dbReference type="FunFam" id="1.10.472.80:FF:000015">
    <property type="entry name" value="TBC domain-containing protein kinase-like protein"/>
    <property type="match status" value="1"/>
</dbReference>